<evidence type="ECO:0000256" key="3">
    <source>
        <dbReference type="ARBA" id="ARBA00023163"/>
    </source>
</evidence>
<accession>A0A8J4DXY1</accession>
<organism evidence="5 6">
    <name type="scientific">Virgisporangium aurantiacum</name>
    <dbReference type="NCBI Taxonomy" id="175570"/>
    <lineage>
        <taxon>Bacteria</taxon>
        <taxon>Bacillati</taxon>
        <taxon>Actinomycetota</taxon>
        <taxon>Actinomycetes</taxon>
        <taxon>Micromonosporales</taxon>
        <taxon>Micromonosporaceae</taxon>
        <taxon>Virgisporangium</taxon>
    </lineage>
</organism>
<dbReference type="AlphaFoldDB" id="A0A8J4DXY1"/>
<dbReference type="Proteomes" id="UP000612585">
    <property type="component" value="Unassembled WGS sequence"/>
</dbReference>
<evidence type="ECO:0000256" key="1">
    <source>
        <dbReference type="ARBA" id="ARBA00023015"/>
    </source>
</evidence>
<dbReference type="GO" id="GO:0006355">
    <property type="term" value="P:regulation of DNA-templated transcription"/>
    <property type="evidence" value="ECO:0007669"/>
    <property type="project" value="InterPro"/>
</dbReference>
<keyword evidence="6" id="KW-1185">Reference proteome</keyword>
<dbReference type="InterPro" id="IPR000792">
    <property type="entry name" value="Tscrpt_reg_LuxR_C"/>
</dbReference>
<dbReference type="PANTHER" id="PTHR44688">
    <property type="entry name" value="DNA-BINDING TRANSCRIPTIONAL ACTIVATOR DEVR_DOSR"/>
    <property type="match status" value="1"/>
</dbReference>
<keyword evidence="1" id="KW-0805">Transcription regulation</keyword>
<evidence type="ECO:0000313" key="5">
    <source>
        <dbReference type="EMBL" id="GIJ54056.1"/>
    </source>
</evidence>
<dbReference type="SMART" id="SM00421">
    <property type="entry name" value="HTH_LUXR"/>
    <property type="match status" value="1"/>
</dbReference>
<dbReference type="InterPro" id="IPR011990">
    <property type="entry name" value="TPR-like_helical_dom_sf"/>
</dbReference>
<dbReference type="Pfam" id="PF25873">
    <property type="entry name" value="WHD_MalT"/>
    <property type="match status" value="1"/>
</dbReference>
<dbReference type="Gene3D" id="1.25.40.10">
    <property type="entry name" value="Tetratricopeptide repeat domain"/>
    <property type="match status" value="1"/>
</dbReference>
<dbReference type="InterPro" id="IPR059106">
    <property type="entry name" value="WHD_MalT"/>
</dbReference>
<dbReference type="SUPFAM" id="SSF46894">
    <property type="entry name" value="C-terminal effector domain of the bipartite response regulators"/>
    <property type="match status" value="1"/>
</dbReference>
<dbReference type="PROSITE" id="PS50043">
    <property type="entry name" value="HTH_LUXR_2"/>
    <property type="match status" value="1"/>
</dbReference>
<reference evidence="5" key="1">
    <citation type="submission" date="2021-01" db="EMBL/GenBank/DDBJ databases">
        <title>Whole genome shotgun sequence of Virgisporangium aurantiacum NBRC 16421.</title>
        <authorList>
            <person name="Komaki H."/>
            <person name="Tamura T."/>
        </authorList>
    </citation>
    <scope>NUCLEOTIDE SEQUENCE</scope>
    <source>
        <strain evidence="5">NBRC 16421</strain>
    </source>
</reference>
<evidence type="ECO:0000256" key="2">
    <source>
        <dbReference type="ARBA" id="ARBA00023125"/>
    </source>
</evidence>
<dbReference type="SUPFAM" id="SSF48452">
    <property type="entry name" value="TPR-like"/>
    <property type="match status" value="1"/>
</dbReference>
<evidence type="ECO:0000259" key="4">
    <source>
        <dbReference type="PROSITE" id="PS50043"/>
    </source>
</evidence>
<dbReference type="GO" id="GO:0003677">
    <property type="term" value="F:DNA binding"/>
    <property type="evidence" value="ECO:0007669"/>
    <property type="project" value="UniProtKB-KW"/>
</dbReference>
<keyword evidence="2" id="KW-0238">DNA-binding</keyword>
<keyword evidence="3" id="KW-0804">Transcription</keyword>
<protein>
    <recommendedName>
        <fullName evidence="4">HTH luxR-type domain-containing protein</fullName>
    </recommendedName>
</protein>
<dbReference type="PRINTS" id="PR00038">
    <property type="entry name" value="HTHLUXR"/>
</dbReference>
<comment type="caution">
    <text evidence="5">The sequence shown here is derived from an EMBL/GenBank/DDBJ whole genome shotgun (WGS) entry which is preliminary data.</text>
</comment>
<dbReference type="Gene3D" id="1.10.10.10">
    <property type="entry name" value="Winged helix-like DNA-binding domain superfamily/Winged helix DNA-binding domain"/>
    <property type="match status" value="1"/>
</dbReference>
<dbReference type="CDD" id="cd06170">
    <property type="entry name" value="LuxR_C_like"/>
    <property type="match status" value="1"/>
</dbReference>
<dbReference type="Pfam" id="PF00196">
    <property type="entry name" value="GerE"/>
    <property type="match status" value="1"/>
</dbReference>
<dbReference type="InterPro" id="IPR036388">
    <property type="entry name" value="WH-like_DNA-bd_sf"/>
</dbReference>
<dbReference type="PANTHER" id="PTHR44688:SF16">
    <property type="entry name" value="DNA-BINDING TRANSCRIPTIONAL ACTIVATOR DEVR_DOSR"/>
    <property type="match status" value="1"/>
</dbReference>
<dbReference type="EMBL" id="BOPG01000010">
    <property type="protein sequence ID" value="GIJ54056.1"/>
    <property type="molecule type" value="Genomic_DNA"/>
</dbReference>
<proteinExistence type="predicted"/>
<feature type="domain" description="HTH luxR-type" evidence="4">
    <location>
        <begin position="406"/>
        <end position="471"/>
    </location>
</feature>
<sequence length="475" mass="51165">MVRFLMRTAALDQMSGALCDHVLGRSDSAHRLAEAARRNLFVVPLDRRGEWYGYHGLVAEMLLSELRTHEPGEESRVHRRAAEWYEKQGQPERAIEHRLASGDTLAAARSINRHAPDFVAAGRLLTVRRWLDALGQDGLVRYPPLAITSAWTLALIGDGPGAQRCLHSAERGSFDGPMPDGSSSLTSAITVLRASLGALGIDQMLLDATAATKSEPPGSPWFPSAMTTLGIAHVLTGATDAAVKELALAAQLGAEGRPPTATVAALAELSLLAADRNDWTDAEDKAGQAVNVIETAGIEEHLFSILGYLAVARTAAHQGNQAAARRHAGTVVRMNTTLSPAVIPWLSAQVAITLAEIFLDLNDFAAARFRAEEAERHLAGMLTEGMLRHQLRQVLARLTHDGGHVRVPSAMALTGAEMRVLRLLSTHLSHGEIGEELHISVNTVKAHATAIYRKLQCSRRTQAVARGRDLGLLQP</sequence>
<dbReference type="InterPro" id="IPR016032">
    <property type="entry name" value="Sig_transdc_resp-reg_C-effctor"/>
</dbReference>
<gene>
    <name evidence="5" type="ORF">Vau01_015720</name>
</gene>
<name>A0A8J4DXY1_9ACTN</name>
<evidence type="ECO:0000313" key="6">
    <source>
        <dbReference type="Proteomes" id="UP000612585"/>
    </source>
</evidence>